<dbReference type="InterPro" id="IPR015424">
    <property type="entry name" value="PyrdxlP-dep_Trfase"/>
</dbReference>
<dbReference type="EMBL" id="LFWZ01000055">
    <property type="protein sequence ID" value="KON29680.1"/>
    <property type="molecule type" value="Genomic_DNA"/>
</dbReference>
<evidence type="ECO:0000256" key="5">
    <source>
        <dbReference type="ARBA" id="ARBA00037974"/>
    </source>
</evidence>
<evidence type="ECO:0000313" key="8">
    <source>
        <dbReference type="Proteomes" id="UP000037210"/>
    </source>
</evidence>
<dbReference type="Gene3D" id="3.40.640.10">
    <property type="entry name" value="Type I PLP-dependent aspartate aminotransferase-like (Major domain)"/>
    <property type="match status" value="1"/>
</dbReference>
<dbReference type="InterPro" id="IPR004839">
    <property type="entry name" value="Aminotransferase_I/II_large"/>
</dbReference>
<dbReference type="EC" id="4.4.1.13" evidence="2"/>
<organism evidence="7 8">
    <name type="scientific">miscellaneous Crenarchaeota group-15 archaeon DG-45</name>
    <dbReference type="NCBI Taxonomy" id="1685127"/>
    <lineage>
        <taxon>Archaea</taxon>
        <taxon>Candidatus Bathyarchaeota</taxon>
        <taxon>MCG-15</taxon>
    </lineage>
</organism>
<dbReference type="Proteomes" id="UP000037210">
    <property type="component" value="Unassembled WGS sequence"/>
</dbReference>
<dbReference type="CDD" id="cd00609">
    <property type="entry name" value="AAT_like"/>
    <property type="match status" value="1"/>
</dbReference>
<protein>
    <recommendedName>
        <fullName evidence="2">cysteine-S-conjugate beta-lyase</fullName>
        <ecNumber evidence="2">4.4.1.13</ecNumber>
    </recommendedName>
</protein>
<dbReference type="PANTHER" id="PTHR43525">
    <property type="entry name" value="PROTEIN MALY"/>
    <property type="match status" value="1"/>
</dbReference>
<evidence type="ECO:0000313" key="7">
    <source>
        <dbReference type="EMBL" id="KON29680.1"/>
    </source>
</evidence>
<dbReference type="Pfam" id="PF00155">
    <property type="entry name" value="Aminotran_1_2"/>
    <property type="match status" value="1"/>
</dbReference>
<keyword evidence="3" id="KW-0663">Pyridoxal phosphate</keyword>
<evidence type="ECO:0000256" key="2">
    <source>
        <dbReference type="ARBA" id="ARBA00012224"/>
    </source>
</evidence>
<dbReference type="GO" id="GO:0030170">
    <property type="term" value="F:pyridoxal phosphate binding"/>
    <property type="evidence" value="ECO:0007669"/>
    <property type="project" value="InterPro"/>
</dbReference>
<dbReference type="InterPro" id="IPR015422">
    <property type="entry name" value="PyrdxlP-dep_Trfase_small"/>
</dbReference>
<reference evidence="7 8" key="1">
    <citation type="submission" date="2015-06" db="EMBL/GenBank/DDBJ databases">
        <title>New insights into the roles of widespread benthic archaea in carbon and nitrogen cycling.</title>
        <authorList>
            <person name="Lazar C.S."/>
            <person name="Baker B.J."/>
            <person name="Seitz K.W."/>
            <person name="Hyde A.S."/>
            <person name="Dick G.J."/>
            <person name="Hinrichs K.-U."/>
            <person name="Teske A.P."/>
        </authorList>
    </citation>
    <scope>NUCLEOTIDE SEQUENCE [LARGE SCALE GENOMIC DNA]</scope>
    <source>
        <strain evidence="7">DG-45</strain>
    </source>
</reference>
<comment type="caution">
    <text evidence="7">The sequence shown here is derived from an EMBL/GenBank/DDBJ whole genome shotgun (WGS) entry which is preliminary data.</text>
</comment>
<dbReference type="Gene3D" id="3.90.1150.10">
    <property type="entry name" value="Aspartate Aminotransferase, domain 1"/>
    <property type="match status" value="1"/>
</dbReference>
<dbReference type="AlphaFoldDB" id="A0A0M0BMW5"/>
<proteinExistence type="inferred from homology"/>
<sequence>MIRGEIFNSATIEGMVAAPGAKWHRDPPDVIPLWLADPDFPVASEIKRALLNAVHDEDLFYNSDRGAREAMAAKIARRNGLEATADDVMITQGVIPGMWLAIRYACGAGDEVVVNDPMYFPFFTAVDATRTKPVYWPLEREEGYRFDVERLKELVTERTRLIFVCNPHNPCGRVMTEEELKGLADVAVDNGIAVMVDELWEDILFDGREHVTLASLNPEIADLTMTSWGFSKTFGVAGLQMGYLCATNAEMMDRLRKLAQGVFRGTSTLARAAAPVMLGEALVWWKREMMEHLHAIRGLCEKRFEEMPGVTCPKLEGTYLMFPRFDHGVSSEELERHMFEEARLRFSVGTQFGPRGDDHLRMCIATSEAIINEVFDRMQKPLNKLE</sequence>
<dbReference type="SUPFAM" id="SSF53383">
    <property type="entry name" value="PLP-dependent transferases"/>
    <property type="match status" value="1"/>
</dbReference>
<comment type="cofactor">
    <cofactor evidence="1">
        <name>pyridoxal 5'-phosphate</name>
        <dbReference type="ChEBI" id="CHEBI:597326"/>
    </cofactor>
</comment>
<keyword evidence="4" id="KW-0456">Lyase</keyword>
<accession>A0A0M0BMW5</accession>
<dbReference type="GO" id="GO:0047804">
    <property type="term" value="F:cysteine-S-conjugate beta-lyase activity"/>
    <property type="evidence" value="ECO:0007669"/>
    <property type="project" value="UniProtKB-EC"/>
</dbReference>
<name>A0A0M0BMW5_9ARCH</name>
<dbReference type="InterPro" id="IPR051798">
    <property type="entry name" value="Class-II_PLP-Dep_Aminotrans"/>
</dbReference>
<dbReference type="PANTHER" id="PTHR43525:SF1">
    <property type="entry name" value="PROTEIN MALY"/>
    <property type="match status" value="1"/>
</dbReference>
<gene>
    <name evidence="7" type="ORF">AC482_05880</name>
</gene>
<evidence type="ECO:0000256" key="1">
    <source>
        <dbReference type="ARBA" id="ARBA00001933"/>
    </source>
</evidence>
<evidence type="ECO:0000256" key="3">
    <source>
        <dbReference type="ARBA" id="ARBA00022898"/>
    </source>
</evidence>
<dbReference type="InterPro" id="IPR015421">
    <property type="entry name" value="PyrdxlP-dep_Trfase_major"/>
</dbReference>
<comment type="similarity">
    <text evidence="5">Belongs to the class-II pyridoxal-phosphate-dependent aminotransferase family. MalY/PatB cystathionine beta-lyase subfamily.</text>
</comment>
<feature type="domain" description="Aminotransferase class I/classII large" evidence="6">
    <location>
        <begin position="65"/>
        <end position="376"/>
    </location>
</feature>
<evidence type="ECO:0000259" key="6">
    <source>
        <dbReference type="Pfam" id="PF00155"/>
    </source>
</evidence>
<evidence type="ECO:0000256" key="4">
    <source>
        <dbReference type="ARBA" id="ARBA00023239"/>
    </source>
</evidence>